<dbReference type="Proteomes" id="UP000269721">
    <property type="component" value="Unassembled WGS sequence"/>
</dbReference>
<reference evidence="1" key="1">
    <citation type="submission" date="2018-06" db="EMBL/GenBank/DDBJ databases">
        <title>Leveraging single-cell genomics to expand the Fungal Tree of Life.</title>
        <authorList>
            <consortium name="DOE Joint Genome Institute"/>
            <person name="Ahrendt S.R."/>
            <person name="Quandt C.A."/>
            <person name="Ciobanu D."/>
            <person name="Clum A."/>
            <person name="Salamov A."/>
            <person name="Andreopoulos B."/>
            <person name="Cheng J.-F."/>
            <person name="Woyke T."/>
            <person name="Pelin A."/>
            <person name="Henrissat B."/>
            <person name="Reynolds N."/>
            <person name="Benny G.L."/>
            <person name="Smith M.E."/>
            <person name="James T.Y."/>
            <person name="Grigoriev I.V."/>
        </authorList>
    </citation>
    <scope>NUCLEOTIDE SEQUENCE</scope>
    <source>
        <strain evidence="1">Perch Fen</strain>
    </source>
</reference>
<evidence type="ECO:0000313" key="2">
    <source>
        <dbReference type="Proteomes" id="UP000269721"/>
    </source>
</evidence>
<organism evidence="1 2">
    <name type="scientific">Blyttiomyces helicus</name>
    <dbReference type="NCBI Taxonomy" id="388810"/>
    <lineage>
        <taxon>Eukaryota</taxon>
        <taxon>Fungi</taxon>
        <taxon>Fungi incertae sedis</taxon>
        <taxon>Chytridiomycota</taxon>
        <taxon>Chytridiomycota incertae sedis</taxon>
        <taxon>Chytridiomycetes</taxon>
        <taxon>Chytridiomycetes incertae sedis</taxon>
        <taxon>Blyttiomyces</taxon>
    </lineage>
</organism>
<protein>
    <submittedName>
        <fullName evidence="1">Uncharacterized protein</fullName>
    </submittedName>
</protein>
<dbReference type="EMBL" id="ML001053">
    <property type="protein sequence ID" value="RKO83598.1"/>
    <property type="molecule type" value="Genomic_DNA"/>
</dbReference>
<dbReference type="AlphaFoldDB" id="A0A4P9VZ25"/>
<evidence type="ECO:0000313" key="1">
    <source>
        <dbReference type="EMBL" id="RKO83598.1"/>
    </source>
</evidence>
<name>A0A4P9VZ25_9FUNG</name>
<keyword evidence="2" id="KW-1185">Reference proteome</keyword>
<gene>
    <name evidence="1" type="ORF">BDK51DRAFT_25942</name>
</gene>
<feature type="non-terminal residue" evidence="1">
    <location>
        <position position="1"/>
    </location>
</feature>
<sequence>GSVGGNGGGQCKAGDIWIRKYWPVADVYEVWLGCCQKDVWAILVANQEMIVVIARLNSLLTSTTDGAVGVEVYKGLVNCQHFLKLEGGEFVYGDKLLALDKEVRGVKLCELNVHVGQIEHPEGATICHFESFRVPRSENVFNVLGREVDHRVLTAETLQAFE</sequence>
<accession>A0A4P9VZ25</accession>
<proteinExistence type="predicted"/>